<feature type="region of interest" description="Disordered" evidence="1">
    <location>
        <begin position="472"/>
        <end position="495"/>
    </location>
</feature>
<evidence type="ECO:0000313" key="3">
    <source>
        <dbReference type="Proteomes" id="UP001054902"/>
    </source>
</evidence>
<dbReference type="AlphaFoldDB" id="A0AAD3CP09"/>
<dbReference type="Proteomes" id="UP001054902">
    <property type="component" value="Unassembled WGS sequence"/>
</dbReference>
<feature type="compositionally biased region" description="Acidic residues" evidence="1">
    <location>
        <begin position="476"/>
        <end position="495"/>
    </location>
</feature>
<organism evidence="2 3">
    <name type="scientific">Chaetoceros tenuissimus</name>
    <dbReference type="NCBI Taxonomy" id="426638"/>
    <lineage>
        <taxon>Eukaryota</taxon>
        <taxon>Sar</taxon>
        <taxon>Stramenopiles</taxon>
        <taxon>Ochrophyta</taxon>
        <taxon>Bacillariophyta</taxon>
        <taxon>Coscinodiscophyceae</taxon>
        <taxon>Chaetocerotophycidae</taxon>
        <taxon>Chaetocerotales</taxon>
        <taxon>Chaetocerotaceae</taxon>
        <taxon>Chaetoceros</taxon>
    </lineage>
</organism>
<feature type="region of interest" description="Disordered" evidence="1">
    <location>
        <begin position="1"/>
        <end position="59"/>
    </location>
</feature>
<sequence>MDQASKATNPTQVGSSSKEGDQSAIRSATPTLMGEQSPDPSSTSANMKRPSPLVKRTSADLKMPLPKRTNWKVSSNELRHIPSFYPLEHSSKVIQDTPSNVASRLSDACRLLSIHANFNDELATAELITEEHVEIHLTLWRGDAKPSTPDETAAAVSDDGDSDTNVARAASSTPEVTSGGDIKATIIEAQRRKGCAVTYHRYCRNLFDAAQGLFEPSSSASERQLRKVEVEKKEDNEEENSLLAIEIAASLLKKDRMDARRLGMESLMLLTDPSKTGIETALLASQIVLFGSVQEESGNEADFIPDELGIREAILSLVQFGKLGEYCEFDSDDEGDDNVTGIEGEFNEVLHNLALAVLANALEVLEVHGNAMVKTQEEKPSANTFLEESQEISKRELLSSLLGVLGKAETKPHDACLSARSLRSLFQASKEAKRRAKELKAKQIVLTALDVGRRSHVKLENETENVMKELEKVDQEVEVVDQAQNDDDSSDEEEQ</sequence>
<feature type="region of interest" description="Disordered" evidence="1">
    <location>
        <begin position="144"/>
        <end position="178"/>
    </location>
</feature>
<comment type="caution">
    <text evidence="2">The sequence shown here is derived from an EMBL/GenBank/DDBJ whole genome shotgun (WGS) entry which is preliminary data.</text>
</comment>
<keyword evidence="3" id="KW-1185">Reference proteome</keyword>
<gene>
    <name evidence="2" type="ORF">CTEN210_04656</name>
</gene>
<feature type="compositionally biased region" description="Polar residues" evidence="1">
    <location>
        <begin position="1"/>
        <end position="17"/>
    </location>
</feature>
<reference evidence="2 3" key="1">
    <citation type="journal article" date="2021" name="Sci. Rep.">
        <title>The genome of the diatom Chaetoceros tenuissimus carries an ancient integrated fragment of an extant virus.</title>
        <authorList>
            <person name="Hongo Y."/>
            <person name="Kimura K."/>
            <person name="Takaki Y."/>
            <person name="Yoshida Y."/>
            <person name="Baba S."/>
            <person name="Kobayashi G."/>
            <person name="Nagasaki K."/>
            <person name="Hano T."/>
            <person name="Tomaru Y."/>
        </authorList>
    </citation>
    <scope>NUCLEOTIDE SEQUENCE [LARGE SCALE GENOMIC DNA]</scope>
    <source>
        <strain evidence="2 3">NIES-3715</strain>
    </source>
</reference>
<proteinExistence type="predicted"/>
<name>A0AAD3CP09_9STRA</name>
<accession>A0AAD3CP09</accession>
<evidence type="ECO:0000313" key="2">
    <source>
        <dbReference type="EMBL" id="GFH48180.1"/>
    </source>
</evidence>
<evidence type="ECO:0000256" key="1">
    <source>
        <dbReference type="SAM" id="MobiDB-lite"/>
    </source>
</evidence>
<protein>
    <submittedName>
        <fullName evidence="2">Uncharacterized protein</fullName>
    </submittedName>
</protein>
<dbReference type="EMBL" id="BLLK01000027">
    <property type="protein sequence ID" value="GFH48180.1"/>
    <property type="molecule type" value="Genomic_DNA"/>
</dbReference>